<evidence type="ECO:0000256" key="6">
    <source>
        <dbReference type="PROSITE-ProRule" id="PRU00104"/>
    </source>
</evidence>
<organism evidence="9 10">
    <name type="scientific">Phytophthora megakarya</name>
    <dbReference type="NCBI Taxonomy" id="4795"/>
    <lineage>
        <taxon>Eukaryota</taxon>
        <taxon>Sar</taxon>
        <taxon>Stramenopiles</taxon>
        <taxon>Oomycota</taxon>
        <taxon>Peronosporomycetes</taxon>
        <taxon>Peronosporales</taxon>
        <taxon>Peronosporaceae</taxon>
        <taxon>Phytophthora</taxon>
    </lineage>
</organism>
<feature type="region of interest" description="Disordered" evidence="7">
    <location>
        <begin position="477"/>
        <end position="539"/>
    </location>
</feature>
<feature type="active site" description="Glycyl thioester intermediate" evidence="6">
    <location>
        <position position="387"/>
    </location>
</feature>
<evidence type="ECO:0000256" key="1">
    <source>
        <dbReference type="ARBA" id="ARBA00000885"/>
    </source>
</evidence>
<dbReference type="AlphaFoldDB" id="A0A225UPT0"/>
<keyword evidence="5 6" id="KW-0833">Ubl conjugation pathway</keyword>
<evidence type="ECO:0000256" key="7">
    <source>
        <dbReference type="SAM" id="MobiDB-lite"/>
    </source>
</evidence>
<dbReference type="InterPro" id="IPR050409">
    <property type="entry name" value="E3_ubiq-protein_ligase"/>
</dbReference>
<proteinExistence type="predicted"/>
<dbReference type="InterPro" id="IPR035983">
    <property type="entry name" value="Hect_E3_ubiquitin_ligase"/>
</dbReference>
<protein>
    <recommendedName>
        <fullName evidence="3">HECT-type E3 ubiquitin transferase</fullName>
        <ecNumber evidence="3">2.3.2.26</ecNumber>
    </recommendedName>
</protein>
<dbReference type="Gene3D" id="3.30.2410.10">
    <property type="entry name" value="Hect, E3 ligase catalytic domain"/>
    <property type="match status" value="1"/>
</dbReference>
<dbReference type="PANTHER" id="PTHR11254">
    <property type="entry name" value="HECT DOMAIN UBIQUITIN-PROTEIN LIGASE"/>
    <property type="match status" value="1"/>
</dbReference>
<comment type="pathway">
    <text evidence="2">Protein modification; protein ubiquitination.</text>
</comment>
<sequence>MSNFTLYPFFKSSFGEKNVDGMKVEEGEGKGPLKEWFTMIGMQLASKWKQVPTNNILSDADSTQVTVRGNTISILGAAESIHPGFQLEWETINGETIIRVVNMCVENGKFLLDRSVPTSHSFVASQLRIYQPSSAIFEYIQGSECYWLNENLNDSPDTRNLLTFVGWFLASAILHFSSIQLRIHSLFFRLLLNPKHCVTLEEVQLFNPQLFESLSRMKDMNPSDFAEYLKFEGADARLSVDEYINYVLKEKFGATSAIGWQLHSVRQGFTRIITLDQLSRVSITEVDLVESICGSRIGSGEDFAVNEIFRIAADTDFSSCWPLMNAFWQTVNAFDPQLKRKFIKFVTGVDTLPVPGTEFLRIEMPFTAISSNDHLKCLQMLPQAHTCDNTLELPHYWKALCWREQHDEHEGSTKLEEELLLVLSKKLRDAVEYSSGYGLDSTSAIAGVLAEKPLVPDAKEESYDSMGIPALIEDQGAVELDNPHEIAPRSPQTSEHEADQDDDAVPAQEETNPESSVAVVSPRPEESYEEYDWEEESVS</sequence>
<evidence type="ECO:0000313" key="9">
    <source>
        <dbReference type="EMBL" id="OWY95045.1"/>
    </source>
</evidence>
<feature type="domain" description="HECT" evidence="8">
    <location>
        <begin position="93"/>
        <end position="396"/>
    </location>
</feature>
<reference evidence="10" key="1">
    <citation type="submission" date="2017-03" db="EMBL/GenBank/DDBJ databases">
        <title>Phytopthora megakarya and P. palmivora, two closely related causual agents of cacao black pod achieved similar genome size and gene model numbers by different mechanisms.</title>
        <authorList>
            <person name="Ali S."/>
            <person name="Shao J."/>
            <person name="Larry D.J."/>
            <person name="Kronmiller B."/>
            <person name="Shen D."/>
            <person name="Strem M.D."/>
            <person name="Melnick R.L."/>
            <person name="Guiltinan M.J."/>
            <person name="Tyler B.M."/>
            <person name="Meinhardt L.W."/>
            <person name="Bailey B.A."/>
        </authorList>
    </citation>
    <scope>NUCLEOTIDE SEQUENCE [LARGE SCALE GENOMIC DNA]</scope>
    <source>
        <strain evidence="10">zdho120</strain>
    </source>
</reference>
<dbReference type="OrthoDB" id="423283at2759"/>
<dbReference type="InterPro" id="IPR000569">
    <property type="entry name" value="HECT_dom"/>
</dbReference>
<dbReference type="GO" id="GO:0006511">
    <property type="term" value="P:ubiquitin-dependent protein catabolic process"/>
    <property type="evidence" value="ECO:0007669"/>
    <property type="project" value="TreeGrafter"/>
</dbReference>
<dbReference type="STRING" id="4795.A0A225UPT0"/>
<evidence type="ECO:0000313" key="10">
    <source>
        <dbReference type="Proteomes" id="UP000198211"/>
    </source>
</evidence>
<evidence type="ECO:0000256" key="3">
    <source>
        <dbReference type="ARBA" id="ARBA00012485"/>
    </source>
</evidence>
<dbReference type="GO" id="GO:0016567">
    <property type="term" value="P:protein ubiquitination"/>
    <property type="evidence" value="ECO:0007669"/>
    <property type="project" value="TreeGrafter"/>
</dbReference>
<dbReference type="PANTHER" id="PTHR11254:SF440">
    <property type="entry name" value="E3 UBIQUITIN-PROTEIN LIGASE NEDD-4"/>
    <property type="match status" value="1"/>
</dbReference>
<evidence type="ECO:0000256" key="4">
    <source>
        <dbReference type="ARBA" id="ARBA00022679"/>
    </source>
</evidence>
<dbReference type="Gene3D" id="3.30.2160.10">
    <property type="entry name" value="Hect, E3 ligase catalytic domain"/>
    <property type="match status" value="1"/>
</dbReference>
<feature type="compositionally biased region" description="Acidic residues" evidence="7">
    <location>
        <begin position="527"/>
        <end position="539"/>
    </location>
</feature>
<dbReference type="EC" id="2.3.2.26" evidence="3"/>
<dbReference type="GO" id="GO:0061630">
    <property type="term" value="F:ubiquitin protein ligase activity"/>
    <property type="evidence" value="ECO:0007669"/>
    <property type="project" value="UniProtKB-EC"/>
</dbReference>
<dbReference type="PROSITE" id="PS50237">
    <property type="entry name" value="HECT"/>
    <property type="match status" value="1"/>
</dbReference>
<dbReference type="SMART" id="SM00119">
    <property type="entry name" value="HECTc"/>
    <property type="match status" value="1"/>
</dbReference>
<gene>
    <name evidence="9" type="ORF">PHMEG_00035063</name>
</gene>
<evidence type="ECO:0000259" key="8">
    <source>
        <dbReference type="PROSITE" id="PS50237"/>
    </source>
</evidence>
<evidence type="ECO:0000256" key="5">
    <source>
        <dbReference type="ARBA" id="ARBA00022786"/>
    </source>
</evidence>
<name>A0A225UPT0_9STRA</name>
<keyword evidence="4" id="KW-0808">Transferase</keyword>
<comment type="catalytic activity">
    <reaction evidence="1">
        <text>S-ubiquitinyl-[E2 ubiquitin-conjugating enzyme]-L-cysteine + [acceptor protein]-L-lysine = [E2 ubiquitin-conjugating enzyme]-L-cysteine + N(6)-ubiquitinyl-[acceptor protein]-L-lysine.</text>
        <dbReference type="EC" id="2.3.2.26"/>
    </reaction>
</comment>
<accession>A0A225UPT0</accession>
<dbReference type="EMBL" id="NBNE01013498">
    <property type="protein sequence ID" value="OWY95045.1"/>
    <property type="molecule type" value="Genomic_DNA"/>
</dbReference>
<dbReference type="Gene3D" id="3.90.1750.10">
    <property type="entry name" value="Hect, E3 ligase catalytic domains"/>
    <property type="match status" value="1"/>
</dbReference>
<comment type="caution">
    <text evidence="9">The sequence shown here is derived from an EMBL/GenBank/DDBJ whole genome shotgun (WGS) entry which is preliminary data.</text>
</comment>
<keyword evidence="10" id="KW-1185">Reference proteome</keyword>
<dbReference type="SUPFAM" id="SSF56204">
    <property type="entry name" value="Hect, E3 ligase catalytic domain"/>
    <property type="match status" value="1"/>
</dbReference>
<dbReference type="Proteomes" id="UP000198211">
    <property type="component" value="Unassembled WGS sequence"/>
</dbReference>
<dbReference type="Pfam" id="PF00632">
    <property type="entry name" value="HECT"/>
    <property type="match status" value="1"/>
</dbReference>
<dbReference type="GO" id="GO:0005737">
    <property type="term" value="C:cytoplasm"/>
    <property type="evidence" value="ECO:0007669"/>
    <property type="project" value="TreeGrafter"/>
</dbReference>
<evidence type="ECO:0000256" key="2">
    <source>
        <dbReference type="ARBA" id="ARBA00004906"/>
    </source>
</evidence>